<dbReference type="PANTHER" id="PTHR43531">
    <property type="entry name" value="PROTEIN ICFG"/>
    <property type="match status" value="1"/>
</dbReference>
<evidence type="ECO:0000259" key="9">
    <source>
        <dbReference type="PROSITE" id="PS50111"/>
    </source>
</evidence>
<organism evidence="10 11">
    <name type="scientific">Hydrogenophaga atypica</name>
    <dbReference type="NCBI Taxonomy" id="249409"/>
    <lineage>
        <taxon>Bacteria</taxon>
        <taxon>Pseudomonadati</taxon>
        <taxon>Pseudomonadota</taxon>
        <taxon>Betaproteobacteria</taxon>
        <taxon>Burkholderiales</taxon>
        <taxon>Comamonadaceae</taxon>
        <taxon>Hydrogenophaga</taxon>
    </lineage>
</organism>
<proteinExistence type="inferred from homology"/>
<evidence type="ECO:0000313" key="10">
    <source>
        <dbReference type="EMBL" id="MFC7411770.1"/>
    </source>
</evidence>
<comment type="similarity">
    <text evidence="7">Belongs to the methyl-accepting chemotaxis (MCP) protein family.</text>
</comment>
<keyword evidence="4" id="KW-0812">Transmembrane</keyword>
<sequence length="323" mass="34105">MDRQAAEVRTVAESGAQTMTAAVDSVEAIQRSAHRMNEIIGVIDGLAFQTNILALNAAVEAARAGEAGRGFAVVASEVRSLAQRSGESAREIRNLIQTSSSQVETSVGQIRKAGEGMAQILGGTRGVSANISAISTASSEQNTSVQEISTAVKQLDDITQRNAQMVEVAVRQSESLETRAASLSSAINSFKLLQGVAEEAMALVERAHAHRRGAGSLDSYLRSLTDRASGFFDRDMYVFALTADGTYVAFGGNPAKVGTRVQDVPGIDGNALIAGIVRQAEEGPGWVEYDIVNPASGRVQGKMSYVMKVDDVYIGCGVYKTLA</sequence>
<evidence type="ECO:0000256" key="6">
    <source>
        <dbReference type="ARBA" id="ARBA00023136"/>
    </source>
</evidence>
<evidence type="ECO:0000256" key="4">
    <source>
        <dbReference type="ARBA" id="ARBA00022692"/>
    </source>
</evidence>
<feature type="domain" description="Methyl-accepting transducer" evidence="9">
    <location>
        <begin position="1"/>
        <end position="177"/>
    </location>
</feature>
<dbReference type="SUPFAM" id="SSF58104">
    <property type="entry name" value="Methyl-accepting chemotaxis protein (MCP) signaling domain"/>
    <property type="match status" value="1"/>
</dbReference>
<evidence type="ECO:0000313" key="11">
    <source>
        <dbReference type="Proteomes" id="UP001596501"/>
    </source>
</evidence>
<dbReference type="InterPro" id="IPR004090">
    <property type="entry name" value="Chemotax_Me-accpt_rcpt"/>
</dbReference>
<evidence type="ECO:0000256" key="7">
    <source>
        <dbReference type="ARBA" id="ARBA00029447"/>
    </source>
</evidence>
<dbReference type="Pfam" id="PF00015">
    <property type="entry name" value="MCPsignal"/>
    <property type="match status" value="1"/>
</dbReference>
<dbReference type="Pfam" id="PF17200">
    <property type="entry name" value="sCache_2"/>
    <property type="match status" value="1"/>
</dbReference>
<comment type="subcellular location">
    <subcellularLocation>
        <location evidence="1">Cell membrane</location>
        <topology evidence="1">Multi-pass membrane protein</topology>
    </subcellularLocation>
</comment>
<protein>
    <submittedName>
        <fullName evidence="10">Methyl-accepting chemotaxis protein</fullName>
    </submittedName>
</protein>
<dbReference type="Gene3D" id="6.10.250.3200">
    <property type="match status" value="1"/>
</dbReference>
<comment type="caution">
    <text evidence="10">The sequence shown here is derived from an EMBL/GenBank/DDBJ whole genome shotgun (WGS) entry which is preliminary data.</text>
</comment>
<evidence type="ECO:0000256" key="3">
    <source>
        <dbReference type="ARBA" id="ARBA00022500"/>
    </source>
</evidence>
<dbReference type="InterPro" id="IPR051310">
    <property type="entry name" value="MCP_chemotaxis"/>
</dbReference>
<dbReference type="EMBL" id="JBHTCA010000048">
    <property type="protein sequence ID" value="MFC7411770.1"/>
    <property type="molecule type" value="Genomic_DNA"/>
</dbReference>
<evidence type="ECO:0000256" key="5">
    <source>
        <dbReference type="ARBA" id="ARBA00022989"/>
    </source>
</evidence>
<dbReference type="RefSeq" id="WP_382228631.1">
    <property type="nucleotide sequence ID" value="NZ_JBHTCA010000048.1"/>
</dbReference>
<gene>
    <name evidence="10" type="ORF">ACFQPB_23220</name>
</gene>
<evidence type="ECO:0000256" key="8">
    <source>
        <dbReference type="PROSITE-ProRule" id="PRU00284"/>
    </source>
</evidence>
<dbReference type="PANTHER" id="PTHR43531:SF11">
    <property type="entry name" value="METHYL-ACCEPTING CHEMOTAXIS PROTEIN 3"/>
    <property type="match status" value="1"/>
</dbReference>
<name>A0ABW2QQW5_9BURK</name>
<keyword evidence="11" id="KW-1185">Reference proteome</keyword>
<keyword evidence="2" id="KW-1003">Cell membrane</keyword>
<dbReference type="PROSITE" id="PS50111">
    <property type="entry name" value="CHEMOTAXIS_TRANSDUC_2"/>
    <property type="match status" value="1"/>
</dbReference>
<dbReference type="PRINTS" id="PR00260">
    <property type="entry name" value="CHEMTRNSDUCR"/>
</dbReference>
<dbReference type="Gene3D" id="3.30.450.20">
    <property type="entry name" value="PAS domain"/>
    <property type="match status" value="1"/>
</dbReference>
<keyword evidence="6" id="KW-0472">Membrane</keyword>
<keyword evidence="3" id="KW-0145">Chemotaxis</keyword>
<keyword evidence="8" id="KW-0807">Transducer</keyword>
<dbReference type="SMART" id="SM00283">
    <property type="entry name" value="MA"/>
    <property type="match status" value="1"/>
</dbReference>
<accession>A0ABW2QQW5</accession>
<dbReference type="InterPro" id="IPR033480">
    <property type="entry name" value="sCache_2"/>
</dbReference>
<dbReference type="InterPro" id="IPR004089">
    <property type="entry name" value="MCPsignal_dom"/>
</dbReference>
<evidence type="ECO:0000256" key="2">
    <source>
        <dbReference type="ARBA" id="ARBA00022475"/>
    </source>
</evidence>
<evidence type="ECO:0000256" key="1">
    <source>
        <dbReference type="ARBA" id="ARBA00004651"/>
    </source>
</evidence>
<reference evidence="11" key="1">
    <citation type="journal article" date="2019" name="Int. J. Syst. Evol. Microbiol.">
        <title>The Global Catalogue of Microorganisms (GCM) 10K type strain sequencing project: providing services to taxonomists for standard genome sequencing and annotation.</title>
        <authorList>
            <consortium name="The Broad Institute Genomics Platform"/>
            <consortium name="The Broad Institute Genome Sequencing Center for Infectious Disease"/>
            <person name="Wu L."/>
            <person name="Ma J."/>
        </authorList>
    </citation>
    <scope>NUCLEOTIDE SEQUENCE [LARGE SCALE GENOMIC DNA]</scope>
    <source>
        <strain evidence="11">CGMCC 1.12371</strain>
    </source>
</reference>
<dbReference type="Proteomes" id="UP001596501">
    <property type="component" value="Unassembled WGS sequence"/>
</dbReference>
<keyword evidence="5" id="KW-1133">Transmembrane helix</keyword>